<keyword evidence="4" id="KW-1185">Reference proteome</keyword>
<proteinExistence type="predicted"/>
<dbReference type="InterPro" id="IPR032675">
    <property type="entry name" value="LRR_dom_sf"/>
</dbReference>
<evidence type="ECO:0000259" key="2">
    <source>
        <dbReference type="Pfam" id="PF23622"/>
    </source>
</evidence>
<dbReference type="InterPro" id="IPR036047">
    <property type="entry name" value="F-box-like_dom_sf"/>
</dbReference>
<name>A0AAD8RUE6_LOLMU</name>
<comment type="caution">
    <text evidence="3">The sequence shown here is derived from an EMBL/GenBank/DDBJ whole genome shotgun (WGS) entry which is preliminary data.</text>
</comment>
<dbReference type="Gene3D" id="3.80.10.10">
    <property type="entry name" value="Ribonuclease Inhibitor"/>
    <property type="match status" value="1"/>
</dbReference>
<evidence type="ECO:0000256" key="1">
    <source>
        <dbReference type="SAM" id="MobiDB-lite"/>
    </source>
</evidence>
<reference evidence="3" key="1">
    <citation type="submission" date="2023-07" db="EMBL/GenBank/DDBJ databases">
        <title>A chromosome-level genome assembly of Lolium multiflorum.</title>
        <authorList>
            <person name="Chen Y."/>
            <person name="Copetti D."/>
            <person name="Kolliker R."/>
            <person name="Studer B."/>
        </authorList>
    </citation>
    <scope>NUCLEOTIDE SEQUENCE</scope>
    <source>
        <strain evidence="3">02402/16</strain>
        <tissue evidence="3">Leaf</tissue>
    </source>
</reference>
<gene>
    <name evidence="3" type="ORF">QYE76_006286</name>
</gene>
<dbReference type="PANTHER" id="PTHR34145:SF63">
    <property type="entry name" value="OS09G0506700 PROTEIN"/>
    <property type="match status" value="1"/>
</dbReference>
<feature type="compositionally biased region" description="Polar residues" evidence="1">
    <location>
        <begin position="21"/>
        <end position="43"/>
    </location>
</feature>
<evidence type="ECO:0000313" key="3">
    <source>
        <dbReference type="EMBL" id="KAK1631971.1"/>
    </source>
</evidence>
<dbReference type="SUPFAM" id="SSF52047">
    <property type="entry name" value="RNI-like"/>
    <property type="match status" value="1"/>
</dbReference>
<dbReference type="AlphaFoldDB" id="A0AAD8RUE6"/>
<dbReference type="Pfam" id="PF23622">
    <property type="entry name" value="LRR_At1g61320_AtMIF1"/>
    <property type="match status" value="1"/>
</dbReference>
<dbReference type="SUPFAM" id="SSF81383">
    <property type="entry name" value="F-box domain"/>
    <property type="match status" value="1"/>
</dbReference>
<evidence type="ECO:0000313" key="4">
    <source>
        <dbReference type="Proteomes" id="UP001231189"/>
    </source>
</evidence>
<dbReference type="PANTHER" id="PTHR34145">
    <property type="entry name" value="OS02G0105600 PROTEIN"/>
    <property type="match status" value="1"/>
</dbReference>
<sequence>MGLLALNRLMSMQWEQMRNRNYSQPQNGSRMASSLTKRNSSPCRQKDDNSHGGTKVRYAGPYLPEEIWHHIYSLVPMRDAARAACVSHAFLRSWRCHLILAFTKETMCSKDKLRHWTGGVDDKRDRREYNNNIERILANHRGAGVKALELDFYGPYNTKSYNRLNSWLQIAMTQVTKELTLSVLSDKSKYDFSCSLLSHRSGNTIRYLSLDHCALRPTVNLGLRCLTELELYEVRITGDELGRLLSSSFALEKMKLTYCYDIIRLEIPCLLQRLSYLEVFECSSLQVIENKAPNISSFDFAGGEVQLPLAESLQVKKLKLYHRCVIRYAIDKLPSSVPYLETLTLCSRCEIVNVPMVTNKFLHLKELNISICGWSSNQEYDFLSLASFLDASPTLEIFVLSVSVASKYDLFVADPSNLRQIPEHRNDKLKIVKITGFRPQKSLVELTRHILESATSLKFLMLDTITVSYRCSGDISGRKCSMLNRAYISEAYKSIVAVKLYIEEKVPSTVQLDVLEPCKRCHAM</sequence>
<dbReference type="Proteomes" id="UP001231189">
    <property type="component" value="Unassembled WGS sequence"/>
</dbReference>
<accession>A0AAD8RUE6</accession>
<organism evidence="3 4">
    <name type="scientific">Lolium multiflorum</name>
    <name type="common">Italian ryegrass</name>
    <name type="synonym">Lolium perenne subsp. multiflorum</name>
    <dbReference type="NCBI Taxonomy" id="4521"/>
    <lineage>
        <taxon>Eukaryota</taxon>
        <taxon>Viridiplantae</taxon>
        <taxon>Streptophyta</taxon>
        <taxon>Embryophyta</taxon>
        <taxon>Tracheophyta</taxon>
        <taxon>Spermatophyta</taxon>
        <taxon>Magnoliopsida</taxon>
        <taxon>Liliopsida</taxon>
        <taxon>Poales</taxon>
        <taxon>Poaceae</taxon>
        <taxon>BOP clade</taxon>
        <taxon>Pooideae</taxon>
        <taxon>Poodae</taxon>
        <taxon>Poeae</taxon>
        <taxon>Poeae Chloroplast Group 2 (Poeae type)</taxon>
        <taxon>Loliodinae</taxon>
        <taxon>Loliinae</taxon>
        <taxon>Lolium</taxon>
    </lineage>
</organism>
<dbReference type="CDD" id="cd09917">
    <property type="entry name" value="F-box_SF"/>
    <property type="match status" value="1"/>
</dbReference>
<dbReference type="EMBL" id="JAUUTY010000005">
    <property type="protein sequence ID" value="KAK1631971.1"/>
    <property type="molecule type" value="Genomic_DNA"/>
</dbReference>
<dbReference type="InterPro" id="IPR055357">
    <property type="entry name" value="LRR_At1g61320_AtMIF1"/>
</dbReference>
<feature type="region of interest" description="Disordered" evidence="1">
    <location>
        <begin position="21"/>
        <end position="55"/>
    </location>
</feature>
<protein>
    <recommendedName>
        <fullName evidence="2">At1g61320/AtMIF1 LRR domain-containing protein</fullName>
    </recommendedName>
</protein>
<dbReference type="InterPro" id="IPR053772">
    <property type="entry name" value="At1g61320/At1g61330-like"/>
</dbReference>
<feature type="domain" description="At1g61320/AtMIF1 LRR" evidence="2">
    <location>
        <begin position="136"/>
        <end position="518"/>
    </location>
</feature>